<dbReference type="InterPro" id="IPR036404">
    <property type="entry name" value="Jacalin-like_lectin_dom_sf"/>
</dbReference>
<dbReference type="Proteomes" id="UP001141806">
    <property type="component" value="Unassembled WGS sequence"/>
</dbReference>
<dbReference type="SMART" id="SM00915">
    <property type="entry name" value="Jacalin"/>
    <property type="match status" value="2"/>
</dbReference>
<dbReference type="SUPFAM" id="SSF51101">
    <property type="entry name" value="Mannose-binding lectins"/>
    <property type="match status" value="3"/>
</dbReference>
<comment type="caution">
    <text evidence="4">The sequence shown here is derived from an EMBL/GenBank/DDBJ whole genome shotgun (WGS) entry which is preliminary data.</text>
</comment>
<accession>A0A9Q0K718</accession>
<evidence type="ECO:0000313" key="5">
    <source>
        <dbReference type="Proteomes" id="UP001141806"/>
    </source>
</evidence>
<dbReference type="InterPro" id="IPR033734">
    <property type="entry name" value="Jacalin-like_lectin_dom_plant"/>
</dbReference>
<evidence type="ECO:0000313" key="4">
    <source>
        <dbReference type="EMBL" id="KAJ4964608.1"/>
    </source>
</evidence>
<name>A0A9Q0K718_9MAGN</name>
<dbReference type="Pfam" id="PF01419">
    <property type="entry name" value="Jacalin"/>
    <property type="match status" value="3"/>
</dbReference>
<keyword evidence="2" id="KW-0430">Lectin</keyword>
<reference evidence="4" key="1">
    <citation type="journal article" date="2023" name="Plant J.">
        <title>The genome of the king protea, Protea cynaroides.</title>
        <authorList>
            <person name="Chang J."/>
            <person name="Duong T.A."/>
            <person name="Schoeman C."/>
            <person name="Ma X."/>
            <person name="Roodt D."/>
            <person name="Barker N."/>
            <person name="Li Z."/>
            <person name="Van de Peer Y."/>
            <person name="Mizrachi E."/>
        </authorList>
    </citation>
    <scope>NUCLEOTIDE SEQUENCE</scope>
    <source>
        <tissue evidence="4">Young leaves</tissue>
    </source>
</reference>
<dbReference type="EMBL" id="JAMYWD010000007">
    <property type="protein sequence ID" value="KAJ4964608.1"/>
    <property type="molecule type" value="Genomic_DNA"/>
</dbReference>
<evidence type="ECO:0000256" key="1">
    <source>
        <dbReference type="ARBA" id="ARBA00006568"/>
    </source>
</evidence>
<feature type="domain" description="Jacalin-type lectin" evidence="3">
    <location>
        <begin position="12"/>
        <end position="154"/>
    </location>
</feature>
<keyword evidence="5" id="KW-1185">Reference proteome</keyword>
<dbReference type="InterPro" id="IPR001229">
    <property type="entry name" value="Jacalin-like_lectin_dom"/>
</dbReference>
<dbReference type="PROSITE" id="PS51752">
    <property type="entry name" value="JACALIN_LECTIN"/>
    <property type="match status" value="2"/>
</dbReference>
<dbReference type="GO" id="GO:0030246">
    <property type="term" value="F:carbohydrate binding"/>
    <property type="evidence" value="ECO:0007669"/>
    <property type="project" value="UniProtKB-KW"/>
</dbReference>
<evidence type="ECO:0000256" key="2">
    <source>
        <dbReference type="ARBA" id="ARBA00022734"/>
    </source>
</evidence>
<dbReference type="CDD" id="cd09612">
    <property type="entry name" value="Jacalin"/>
    <property type="match status" value="2"/>
</dbReference>
<proteinExistence type="inferred from homology"/>
<dbReference type="FunFam" id="2.100.10.30:FF:000001">
    <property type="entry name" value="Jacalin-related lectin 33"/>
    <property type="match status" value="2"/>
</dbReference>
<dbReference type="OrthoDB" id="2415936at2759"/>
<dbReference type="PANTHER" id="PTHR47293">
    <property type="entry name" value="JACALIN-RELATED LECTIN 3"/>
    <property type="match status" value="1"/>
</dbReference>
<gene>
    <name evidence="4" type="ORF">NE237_016457</name>
</gene>
<dbReference type="AlphaFoldDB" id="A0A9Q0K718"/>
<protein>
    <recommendedName>
        <fullName evidence="3">Jacalin-type lectin domain-containing protein</fullName>
    </recommendedName>
</protein>
<evidence type="ECO:0000259" key="3">
    <source>
        <dbReference type="PROSITE" id="PS51752"/>
    </source>
</evidence>
<comment type="similarity">
    <text evidence="1">Belongs to the jacalin lectin family.</text>
</comment>
<dbReference type="Gene3D" id="2.100.10.30">
    <property type="entry name" value="Jacalin-like lectin domain"/>
    <property type="match status" value="3"/>
</dbReference>
<sequence>MRLEEYENQNHNISVGPWGGQDGARWDDGLNCSVRQVVISHGAAIDSIQVKYEERGCSFWSDRHGGTGGCKKDKIKLDFPQEFLMSISGYYGCLTHLGCILVRSLSLESNLKKYGPFGTQDGTQFSFPVTCAKIVGFHGRCSWHLDSIGFYLKPLQPLQLQNPAKLSLSPLRPNIDAQETVQKSYDMVLTVREKDELNHKHASGEVRWPVKYGPCGGDHGDHGGMSFPIFKTKTEQHASGEVRWPVKYGPCGGDHGGDLGGMSFDDGVFTGVQEVHLTCNGGVVSIKVYYDRNGQAICGNWNGGKAALTIDKVIIPAVVGIYGEVSKRWGGEGGKPWDDGSFTGVKQIILTEGDPICAIEIEYDMNGQSIWSTRHGGGGGYNTHKIKFKYPHEVLTRITGYYGPILADACAKVINSLTFFTNRASYGPFGEEIGTYFSSTAEGKVVGFHGRSGSYLDAIGVHMQQISGDGGCVKAVLAQQNLLTHDLNSI</sequence>
<dbReference type="PANTHER" id="PTHR47293:SF74">
    <property type="entry name" value="JACALIN-TYPE LECTIN DOMAIN-CONTAINING PROTEIN"/>
    <property type="match status" value="1"/>
</dbReference>
<feature type="domain" description="Jacalin-type lectin" evidence="3">
    <location>
        <begin position="323"/>
        <end position="465"/>
    </location>
</feature>
<organism evidence="4 5">
    <name type="scientific">Protea cynaroides</name>
    <dbReference type="NCBI Taxonomy" id="273540"/>
    <lineage>
        <taxon>Eukaryota</taxon>
        <taxon>Viridiplantae</taxon>
        <taxon>Streptophyta</taxon>
        <taxon>Embryophyta</taxon>
        <taxon>Tracheophyta</taxon>
        <taxon>Spermatophyta</taxon>
        <taxon>Magnoliopsida</taxon>
        <taxon>Proteales</taxon>
        <taxon>Proteaceae</taxon>
        <taxon>Protea</taxon>
    </lineage>
</organism>